<dbReference type="AlphaFoldDB" id="A0AAV5UQR5"/>
<gene>
    <name evidence="1" type="ORF">PFISCL1PPCAC_773</name>
</gene>
<organism evidence="1 2">
    <name type="scientific">Pristionchus fissidentatus</name>
    <dbReference type="NCBI Taxonomy" id="1538716"/>
    <lineage>
        <taxon>Eukaryota</taxon>
        <taxon>Metazoa</taxon>
        <taxon>Ecdysozoa</taxon>
        <taxon>Nematoda</taxon>
        <taxon>Chromadorea</taxon>
        <taxon>Rhabditida</taxon>
        <taxon>Rhabditina</taxon>
        <taxon>Diplogasteromorpha</taxon>
        <taxon>Diplogasteroidea</taxon>
        <taxon>Neodiplogasteridae</taxon>
        <taxon>Pristionchus</taxon>
    </lineage>
</organism>
<sequence length="131" mass="15205">GDQLSMFEMLPVDILFIIMNYKPQPLGALLLTSKTMKRIVLEFRSFPLYRPSIQCIEIAESKVFAGKLYLRVFRERWTDGRYNLFGNIDKMGNCVKRETVHDGVSDENDPQVCKAKKEFGVKVKLLNLEDR</sequence>
<name>A0AAV5UQR5_9BILA</name>
<reference evidence="1" key="1">
    <citation type="submission" date="2023-10" db="EMBL/GenBank/DDBJ databases">
        <title>Genome assembly of Pristionchus species.</title>
        <authorList>
            <person name="Yoshida K."/>
            <person name="Sommer R.J."/>
        </authorList>
    </citation>
    <scope>NUCLEOTIDE SEQUENCE</scope>
    <source>
        <strain evidence="1">RS5133</strain>
    </source>
</reference>
<keyword evidence="2" id="KW-1185">Reference proteome</keyword>
<dbReference type="Proteomes" id="UP001432322">
    <property type="component" value="Unassembled WGS sequence"/>
</dbReference>
<proteinExistence type="predicted"/>
<evidence type="ECO:0000313" key="2">
    <source>
        <dbReference type="Proteomes" id="UP001432322"/>
    </source>
</evidence>
<evidence type="ECO:0000313" key="1">
    <source>
        <dbReference type="EMBL" id="GMT09476.1"/>
    </source>
</evidence>
<feature type="non-terminal residue" evidence="1">
    <location>
        <position position="1"/>
    </location>
</feature>
<dbReference type="EMBL" id="BTSY01000001">
    <property type="protein sequence ID" value="GMT09476.1"/>
    <property type="molecule type" value="Genomic_DNA"/>
</dbReference>
<accession>A0AAV5UQR5</accession>
<evidence type="ECO:0008006" key="3">
    <source>
        <dbReference type="Google" id="ProtNLM"/>
    </source>
</evidence>
<comment type="caution">
    <text evidence="1">The sequence shown here is derived from an EMBL/GenBank/DDBJ whole genome shotgun (WGS) entry which is preliminary data.</text>
</comment>
<protein>
    <recommendedName>
        <fullName evidence="3">F-box domain-containing protein</fullName>
    </recommendedName>
</protein>